<dbReference type="Gene3D" id="3.30.70.2970">
    <property type="entry name" value="Protein of unknown function (DUF541), domain 2"/>
    <property type="match status" value="1"/>
</dbReference>
<dbReference type="Pfam" id="PF04402">
    <property type="entry name" value="SIMPL"/>
    <property type="match status" value="1"/>
</dbReference>
<feature type="region of interest" description="Disordered" evidence="1">
    <location>
        <begin position="168"/>
        <end position="197"/>
    </location>
</feature>
<dbReference type="PANTHER" id="PTHR34387">
    <property type="entry name" value="SLR1258 PROTEIN"/>
    <property type="match status" value="1"/>
</dbReference>
<accession>A0A2G9WQN2</accession>
<sequence>MGNTPFPLVDKMVYFPLSFLHAARRRKGDRLARYRRHLGQPPRRLSRSLRRARPHRSGGGRAHPRGADRPGRRADRRHRLRRHHGARRRRLGNRRHSLSLGIRRPRPRFRRAAPEVPAAGRHAGRPCRAGNPPPRRRPVQCACRRRDGGGAGRLIPFRAWQLPVVSSPTNPPQCRAKVGRSGLRPERNCPRALPRKKLPSGFARKKTTERPTMIAMTRPLLVAAGLMLLPAAAFAADTIANPATATLTLTADGVVSAPPDTAIVSLGVVQEADTADAALTANNKAMEKTLAALKEAGVADRDIATSSFTIDPVISYPPQKSDGTQEPPKITGYRVSNAVTVKLRDIAKAGGLLDKVIRVGANDVRGVSFTVDDQDSLMDEARVAAMKTLETRAELYARTGGFTLKRIVAVSEGSQDRPPMPMMMAKAVPQAESVPIAAGEQDIRATVNVTWEIEPAAQ</sequence>
<keyword evidence="3" id="KW-1185">Reference proteome</keyword>
<evidence type="ECO:0008006" key="4">
    <source>
        <dbReference type="Google" id="ProtNLM"/>
    </source>
</evidence>
<feature type="region of interest" description="Disordered" evidence="1">
    <location>
        <begin position="31"/>
        <end position="97"/>
    </location>
</feature>
<feature type="compositionally biased region" description="Basic residues" evidence="1">
    <location>
        <begin position="74"/>
        <end position="97"/>
    </location>
</feature>
<feature type="compositionally biased region" description="Basic residues" evidence="1">
    <location>
        <begin position="31"/>
        <end position="64"/>
    </location>
</feature>
<comment type="caution">
    <text evidence="2">The sequence shown here is derived from an EMBL/GenBank/DDBJ whole genome shotgun (WGS) entry which is preliminary data.</text>
</comment>
<evidence type="ECO:0000313" key="2">
    <source>
        <dbReference type="EMBL" id="PIO96974.1"/>
    </source>
</evidence>
<dbReference type="OrthoDB" id="9813144at2"/>
<dbReference type="GO" id="GO:0006974">
    <property type="term" value="P:DNA damage response"/>
    <property type="evidence" value="ECO:0007669"/>
    <property type="project" value="TreeGrafter"/>
</dbReference>
<evidence type="ECO:0000313" key="3">
    <source>
        <dbReference type="Proteomes" id="UP000231070"/>
    </source>
</evidence>
<dbReference type="PANTHER" id="PTHR34387:SF1">
    <property type="entry name" value="PERIPLASMIC IMMUNOGENIC PROTEIN"/>
    <property type="match status" value="1"/>
</dbReference>
<name>A0A2G9WQN2_9HYPH</name>
<dbReference type="InterPro" id="IPR052022">
    <property type="entry name" value="26kDa_periplasmic_antigen"/>
</dbReference>
<dbReference type="Proteomes" id="UP000231070">
    <property type="component" value="Unassembled WGS sequence"/>
</dbReference>
<organism evidence="2 3">
    <name type="scientific">Pleomorphomonas carboxyditropha</name>
    <dbReference type="NCBI Taxonomy" id="2023338"/>
    <lineage>
        <taxon>Bacteria</taxon>
        <taxon>Pseudomonadati</taxon>
        <taxon>Pseudomonadota</taxon>
        <taxon>Alphaproteobacteria</taxon>
        <taxon>Hyphomicrobiales</taxon>
        <taxon>Pleomorphomonadaceae</taxon>
        <taxon>Pleomorphomonas</taxon>
    </lineage>
</organism>
<dbReference type="Gene3D" id="3.30.110.170">
    <property type="entry name" value="Protein of unknown function (DUF541), domain 1"/>
    <property type="match status" value="1"/>
</dbReference>
<dbReference type="EMBL" id="NQVN01000023">
    <property type="protein sequence ID" value="PIO96974.1"/>
    <property type="molecule type" value="Genomic_DNA"/>
</dbReference>
<reference evidence="2 3" key="1">
    <citation type="submission" date="2017-08" db="EMBL/GenBank/DDBJ databases">
        <title>Pleomorphomonas carboxidotrophicus sp. nov., a new mesophilic hydrogenogenic carboxidotroph.</title>
        <authorList>
            <person name="Esquivel-Elizondo S."/>
            <person name="Krajmalnik-Brown R."/>
            <person name="Maldonado J."/>
        </authorList>
    </citation>
    <scope>NUCLEOTIDE SEQUENCE [LARGE SCALE GENOMIC DNA]</scope>
    <source>
        <strain evidence="2 3">SVCO-16</strain>
    </source>
</reference>
<dbReference type="AlphaFoldDB" id="A0A2G9WQN2"/>
<evidence type="ECO:0000256" key="1">
    <source>
        <dbReference type="SAM" id="MobiDB-lite"/>
    </source>
</evidence>
<protein>
    <recommendedName>
        <fullName evidence="4">SIMPL domain-containing protein</fullName>
    </recommendedName>
</protein>
<gene>
    <name evidence="2" type="ORF">CJ014_22830</name>
</gene>
<feature type="region of interest" description="Disordered" evidence="1">
    <location>
        <begin position="114"/>
        <end position="141"/>
    </location>
</feature>
<dbReference type="InterPro" id="IPR007497">
    <property type="entry name" value="SIMPL/DUF541"/>
</dbReference>
<proteinExistence type="predicted"/>